<dbReference type="AlphaFoldDB" id="A0A4S8EWX9"/>
<gene>
    <name evidence="1" type="ORF">E9531_15045</name>
</gene>
<name>A0A4S8EWX9_9BURK</name>
<protein>
    <submittedName>
        <fullName evidence="1">Uncharacterized protein</fullName>
    </submittedName>
</protein>
<sequence>MKHIAQVLENTFANWQAPRPVKHLTPAHAKFLQRPLFRIPQPAAVGQACAARTAAGKGGAV</sequence>
<organism evidence="1 2">
    <name type="scientific">Lampropedia puyangensis</name>
    <dbReference type="NCBI Taxonomy" id="1330072"/>
    <lineage>
        <taxon>Bacteria</taxon>
        <taxon>Pseudomonadati</taxon>
        <taxon>Pseudomonadota</taxon>
        <taxon>Betaproteobacteria</taxon>
        <taxon>Burkholderiales</taxon>
        <taxon>Comamonadaceae</taxon>
        <taxon>Lampropedia</taxon>
    </lineage>
</organism>
<dbReference type="Proteomes" id="UP000308917">
    <property type="component" value="Unassembled WGS sequence"/>
</dbReference>
<evidence type="ECO:0000313" key="2">
    <source>
        <dbReference type="Proteomes" id="UP000308917"/>
    </source>
</evidence>
<reference evidence="1 2" key="1">
    <citation type="journal article" date="2015" name="Antonie Van Leeuwenhoek">
        <title>Lampropedia puyangensis sp. nov., isolated from symptomatic bark of Populus ? euramericana canker and emended description of Lampropedia hyalina (Ehrenberg 1832) Lee et al. 2004.</title>
        <authorList>
            <person name="Li Y."/>
            <person name="Wang T."/>
            <person name="Piao C.G."/>
            <person name="Wang L.F."/>
            <person name="Tian G.Z."/>
            <person name="Zhu T.H."/>
            <person name="Guo M.W."/>
        </authorList>
    </citation>
    <scope>NUCLEOTIDE SEQUENCE [LARGE SCALE GENOMIC DNA]</scope>
    <source>
        <strain evidence="1 2">2-bin</strain>
    </source>
</reference>
<dbReference type="RefSeq" id="WP_136574595.1">
    <property type="nucleotide sequence ID" value="NZ_STFG01000023.1"/>
</dbReference>
<accession>A0A4S8EWX9</accession>
<proteinExistence type="predicted"/>
<comment type="caution">
    <text evidence="1">The sequence shown here is derived from an EMBL/GenBank/DDBJ whole genome shotgun (WGS) entry which is preliminary data.</text>
</comment>
<dbReference type="EMBL" id="STFG01000023">
    <property type="protein sequence ID" value="THT98113.1"/>
    <property type="molecule type" value="Genomic_DNA"/>
</dbReference>
<keyword evidence="2" id="KW-1185">Reference proteome</keyword>
<evidence type="ECO:0000313" key="1">
    <source>
        <dbReference type="EMBL" id="THT98113.1"/>
    </source>
</evidence>